<evidence type="ECO:0000313" key="8">
    <source>
        <dbReference type="Proteomes" id="UP000320762"/>
    </source>
</evidence>
<proteinExistence type="predicted"/>
<protein>
    <recommendedName>
        <fullName evidence="6">MYND-type domain-containing protein</fullName>
    </recommendedName>
</protein>
<evidence type="ECO:0000256" key="1">
    <source>
        <dbReference type="ARBA" id="ARBA00022723"/>
    </source>
</evidence>
<sequence>MDDLASAFSGLPYFSPNMMINRSETCATRKLTQCTDFGVSMNDISSKFHRSPADAPDMTRQDFMARKTVVDQIADWCETNADRKPQKVYRNEWAPILYRFEIVKSAAKRERDWGHLLFTDMTISHFLLVMTFPDTCDCGNFSHHDYDALTKYQADRFMSLLVYLNGEWGWGSKPSWVRATYVTPAEGFRVSDDFLDDLDAPAGDKRTPGRPPIFMVTREKFIPTLLPSELEKIDNTVARGRTKGRREGKDGREEAEDTTVSVREQVLGTKEDRPEVGKAWKQANARQCAYCEAPKEAKHLMLCSKCKLVYYCGRECQRMAWPSHKISCRKAQD</sequence>
<dbReference type="GO" id="GO:0008270">
    <property type="term" value="F:zinc ion binding"/>
    <property type="evidence" value="ECO:0007669"/>
    <property type="project" value="UniProtKB-KW"/>
</dbReference>
<dbReference type="SUPFAM" id="SSF144232">
    <property type="entry name" value="HIT/MYND zinc finger-like"/>
    <property type="match status" value="1"/>
</dbReference>
<organism evidence="7 8">
    <name type="scientific">Schizophyllum amplum</name>
    <dbReference type="NCBI Taxonomy" id="97359"/>
    <lineage>
        <taxon>Eukaryota</taxon>
        <taxon>Fungi</taxon>
        <taxon>Dikarya</taxon>
        <taxon>Basidiomycota</taxon>
        <taxon>Agaricomycotina</taxon>
        <taxon>Agaricomycetes</taxon>
        <taxon>Agaricomycetidae</taxon>
        <taxon>Agaricales</taxon>
        <taxon>Schizophyllaceae</taxon>
        <taxon>Schizophyllum</taxon>
    </lineage>
</organism>
<dbReference type="AlphaFoldDB" id="A0A550C098"/>
<evidence type="ECO:0000256" key="4">
    <source>
        <dbReference type="PROSITE-ProRule" id="PRU00134"/>
    </source>
</evidence>
<keyword evidence="3" id="KW-0862">Zinc</keyword>
<evidence type="ECO:0000259" key="6">
    <source>
        <dbReference type="PROSITE" id="PS50865"/>
    </source>
</evidence>
<comment type="caution">
    <text evidence="7">The sequence shown here is derived from an EMBL/GenBank/DDBJ whole genome shotgun (WGS) entry which is preliminary data.</text>
</comment>
<keyword evidence="2 4" id="KW-0863">Zinc-finger</keyword>
<dbReference type="PROSITE" id="PS01360">
    <property type="entry name" value="ZF_MYND_1"/>
    <property type="match status" value="1"/>
</dbReference>
<dbReference type="PROSITE" id="PS50865">
    <property type="entry name" value="ZF_MYND_2"/>
    <property type="match status" value="1"/>
</dbReference>
<accession>A0A550C098</accession>
<dbReference type="Pfam" id="PF01753">
    <property type="entry name" value="zf-MYND"/>
    <property type="match status" value="1"/>
</dbReference>
<gene>
    <name evidence="7" type="ORF">BD626DRAFT_511902</name>
</gene>
<name>A0A550C098_9AGAR</name>
<evidence type="ECO:0000313" key="7">
    <source>
        <dbReference type="EMBL" id="TRM58232.1"/>
    </source>
</evidence>
<dbReference type="OrthoDB" id="341421at2759"/>
<keyword evidence="1" id="KW-0479">Metal-binding</keyword>
<dbReference type="Proteomes" id="UP000320762">
    <property type="component" value="Unassembled WGS sequence"/>
</dbReference>
<reference evidence="7 8" key="1">
    <citation type="journal article" date="2019" name="New Phytol.">
        <title>Comparative genomics reveals unique wood-decay strategies and fruiting body development in the Schizophyllaceae.</title>
        <authorList>
            <person name="Almasi E."/>
            <person name="Sahu N."/>
            <person name="Krizsan K."/>
            <person name="Balint B."/>
            <person name="Kovacs G.M."/>
            <person name="Kiss B."/>
            <person name="Cseklye J."/>
            <person name="Drula E."/>
            <person name="Henrissat B."/>
            <person name="Nagy I."/>
            <person name="Chovatia M."/>
            <person name="Adam C."/>
            <person name="LaButti K."/>
            <person name="Lipzen A."/>
            <person name="Riley R."/>
            <person name="Grigoriev I.V."/>
            <person name="Nagy L.G."/>
        </authorList>
    </citation>
    <scope>NUCLEOTIDE SEQUENCE [LARGE SCALE GENOMIC DNA]</scope>
    <source>
        <strain evidence="7 8">NL-1724</strain>
    </source>
</reference>
<dbReference type="STRING" id="97359.A0A550C098"/>
<evidence type="ECO:0000256" key="2">
    <source>
        <dbReference type="ARBA" id="ARBA00022771"/>
    </source>
</evidence>
<dbReference type="Gene3D" id="6.10.140.2220">
    <property type="match status" value="1"/>
</dbReference>
<keyword evidence="8" id="KW-1185">Reference proteome</keyword>
<evidence type="ECO:0000256" key="3">
    <source>
        <dbReference type="ARBA" id="ARBA00022833"/>
    </source>
</evidence>
<feature type="domain" description="MYND-type" evidence="6">
    <location>
        <begin position="288"/>
        <end position="328"/>
    </location>
</feature>
<dbReference type="EMBL" id="VDMD01000037">
    <property type="protein sequence ID" value="TRM58232.1"/>
    <property type="molecule type" value="Genomic_DNA"/>
</dbReference>
<dbReference type="InterPro" id="IPR002893">
    <property type="entry name" value="Znf_MYND"/>
</dbReference>
<feature type="region of interest" description="Disordered" evidence="5">
    <location>
        <begin position="238"/>
        <end position="261"/>
    </location>
</feature>
<evidence type="ECO:0000256" key="5">
    <source>
        <dbReference type="SAM" id="MobiDB-lite"/>
    </source>
</evidence>